<protein>
    <submittedName>
        <fullName evidence="2">Uncharacterized protein</fullName>
    </submittedName>
</protein>
<proteinExistence type="predicted"/>
<reference evidence="2" key="1">
    <citation type="submission" date="2021-04" db="EMBL/GenBank/DDBJ databases">
        <authorList>
            <person name="Vanwijnsberghe S."/>
        </authorList>
    </citation>
    <scope>NUCLEOTIDE SEQUENCE</scope>
    <source>
        <strain evidence="2">LMG 31841</strain>
    </source>
</reference>
<feature type="compositionally biased region" description="Basic and acidic residues" evidence="1">
    <location>
        <begin position="84"/>
        <end position="96"/>
    </location>
</feature>
<dbReference type="Proteomes" id="UP000789704">
    <property type="component" value="Unassembled WGS sequence"/>
</dbReference>
<organism evidence="2 3">
    <name type="scientific">Paraburkholderia saeva</name>
    <dbReference type="NCBI Taxonomy" id="2777537"/>
    <lineage>
        <taxon>Bacteria</taxon>
        <taxon>Pseudomonadati</taxon>
        <taxon>Pseudomonadota</taxon>
        <taxon>Betaproteobacteria</taxon>
        <taxon>Burkholderiales</taxon>
        <taxon>Burkholderiaceae</taxon>
        <taxon>Paraburkholderia</taxon>
    </lineage>
</organism>
<feature type="region of interest" description="Disordered" evidence="1">
    <location>
        <begin position="73"/>
        <end position="96"/>
    </location>
</feature>
<dbReference type="EMBL" id="CAJQZC010000005">
    <property type="protein sequence ID" value="CAG4900431.1"/>
    <property type="molecule type" value="Genomic_DNA"/>
</dbReference>
<accession>A0A9N8RXR8</accession>
<evidence type="ECO:0000313" key="3">
    <source>
        <dbReference type="Proteomes" id="UP000789704"/>
    </source>
</evidence>
<keyword evidence="3" id="KW-1185">Reference proteome</keyword>
<dbReference type="RefSeq" id="WP_228877624.1">
    <property type="nucleotide sequence ID" value="NZ_CAJQZC010000005.1"/>
</dbReference>
<sequence>MINATDKIYALLRDRKPRTMRQICDELGFVISTVSISMAQLRESHEVHIKAYDRGPKNCPMAIWVIGRGTDAKKPKPLTQKQLVHSERAKIADREREKRLREEMARPAFRHWQDAALFGEYRSAA</sequence>
<evidence type="ECO:0000313" key="2">
    <source>
        <dbReference type="EMBL" id="CAG4900431.1"/>
    </source>
</evidence>
<evidence type="ECO:0000256" key="1">
    <source>
        <dbReference type="SAM" id="MobiDB-lite"/>
    </source>
</evidence>
<name>A0A9N8RXR8_9BURK</name>
<comment type="caution">
    <text evidence="2">The sequence shown here is derived from an EMBL/GenBank/DDBJ whole genome shotgun (WGS) entry which is preliminary data.</text>
</comment>
<gene>
    <name evidence="2" type="ORF">LMG31841_02877</name>
</gene>
<dbReference type="AlphaFoldDB" id="A0A9N8RXR8"/>